<organism evidence="1 2">
    <name type="scientific">Microbacterium invictum</name>
    <dbReference type="NCBI Taxonomy" id="515415"/>
    <lineage>
        <taxon>Bacteria</taxon>
        <taxon>Bacillati</taxon>
        <taxon>Actinomycetota</taxon>
        <taxon>Actinomycetes</taxon>
        <taxon>Micrococcales</taxon>
        <taxon>Microbacteriaceae</taxon>
        <taxon>Microbacterium</taxon>
    </lineage>
</organism>
<evidence type="ECO:0000313" key="1">
    <source>
        <dbReference type="EMBL" id="WQB69822.1"/>
    </source>
</evidence>
<dbReference type="RefSeq" id="WP_322409948.1">
    <property type="nucleotide sequence ID" value="NZ_CP139779.1"/>
</dbReference>
<dbReference type="Gene3D" id="3.40.50.2000">
    <property type="entry name" value="Glycogen Phosphorylase B"/>
    <property type="match status" value="2"/>
</dbReference>
<dbReference type="EC" id="2.4.-.-" evidence="1"/>
<dbReference type="GO" id="GO:0016757">
    <property type="term" value="F:glycosyltransferase activity"/>
    <property type="evidence" value="ECO:0007669"/>
    <property type="project" value="UniProtKB-KW"/>
</dbReference>
<dbReference type="PANTHER" id="PTHR12526">
    <property type="entry name" value="GLYCOSYLTRANSFERASE"/>
    <property type="match status" value="1"/>
</dbReference>
<dbReference type="CDD" id="cd03801">
    <property type="entry name" value="GT4_PimA-like"/>
    <property type="match status" value="1"/>
</dbReference>
<dbReference type="Proteomes" id="UP001324533">
    <property type="component" value="Chromosome"/>
</dbReference>
<evidence type="ECO:0000313" key="2">
    <source>
        <dbReference type="Proteomes" id="UP001324533"/>
    </source>
</evidence>
<reference evidence="1 2" key="1">
    <citation type="submission" date="2023-06" db="EMBL/GenBank/DDBJ databases">
        <title>Rock-solubilizing bacteria, Microbacterium invictum, promotes re-establishment of vegetation in rocky wasteland by accelerating rock bio-weathering and reshaping soil bacterial community.</title>
        <authorList>
            <person name="Liu C."/>
        </authorList>
    </citation>
    <scope>NUCLEOTIDE SEQUENCE [LARGE SCALE GENOMIC DNA]</scope>
    <source>
        <strain evidence="1 2">X-18</strain>
    </source>
</reference>
<dbReference type="Pfam" id="PF13692">
    <property type="entry name" value="Glyco_trans_1_4"/>
    <property type="match status" value="1"/>
</dbReference>
<keyword evidence="1" id="KW-0808">Transferase</keyword>
<dbReference type="PANTHER" id="PTHR12526:SF636">
    <property type="entry name" value="BLL3647 PROTEIN"/>
    <property type="match status" value="1"/>
</dbReference>
<proteinExistence type="predicted"/>
<keyword evidence="1" id="KW-0328">Glycosyltransferase</keyword>
<name>A0ABZ0V891_9MICO</name>
<dbReference type="SUPFAM" id="SSF53756">
    <property type="entry name" value="UDP-Glycosyltransferase/glycogen phosphorylase"/>
    <property type="match status" value="1"/>
</dbReference>
<gene>
    <name evidence="1" type="ORF">T9R20_14135</name>
</gene>
<keyword evidence="2" id="KW-1185">Reference proteome</keyword>
<protein>
    <submittedName>
        <fullName evidence="1">Glycosyltransferase family 4 protein</fullName>
        <ecNumber evidence="1">2.4.-.-</ecNumber>
    </submittedName>
</protein>
<sequence>MTRRPEIVHVGRAGDIPGGMTQVINAYVRWPFRRTRVSVLESRGDPGDHLTALRLWVGALWRVSRLPRRDLALVVHLSERGSFIREGSLARLAAARGIPVIAHLHGSEFVEFATAHPRLVGGVLRASTKVITLSEETSSVCERFIDASRIELVPNAIPAGSGEDKASTIVFGGVVSERKGIDVLQEAWRPIAAAHPDWSLTIAGPIRDHHLVDRDIPGVTFMGSVPHAKLMGLLESAAIAVLPSRDEAMPMFLLEAMARRCCCVSTTVGGIPPLLSDGSGMLVPPGDADALRRALEELMDDDAARGRIAEAGHRRFMSGYSAEAIYPRVEQIWLDAVNGTAAPSSQP</sequence>
<accession>A0ABZ0V891</accession>
<dbReference type="EMBL" id="CP139779">
    <property type="protein sequence ID" value="WQB69822.1"/>
    <property type="molecule type" value="Genomic_DNA"/>
</dbReference>